<reference evidence="6 7" key="1">
    <citation type="journal article" date="2020" name="Biotechnol. Biofuels">
        <title>New insights from the biogas microbiome by comprehensive genome-resolved metagenomics of nearly 1600 species originating from multiple anaerobic digesters.</title>
        <authorList>
            <person name="Campanaro S."/>
            <person name="Treu L."/>
            <person name="Rodriguez-R L.M."/>
            <person name="Kovalovszki A."/>
            <person name="Ziels R.M."/>
            <person name="Maus I."/>
            <person name="Zhu X."/>
            <person name="Kougias P.G."/>
            <person name="Basile A."/>
            <person name="Luo G."/>
            <person name="Schluter A."/>
            <person name="Konstantinidis K.T."/>
            <person name="Angelidaki I."/>
        </authorList>
    </citation>
    <scope>NUCLEOTIDE SEQUENCE [LARGE SCALE GENOMIC DNA]</scope>
    <source>
        <strain evidence="6">AS22ysBPME_79</strain>
    </source>
</reference>
<dbReference type="GO" id="GO:1990904">
    <property type="term" value="C:ribonucleoprotein complex"/>
    <property type="evidence" value="ECO:0007669"/>
    <property type="project" value="UniProtKB-KW"/>
</dbReference>
<dbReference type="GO" id="GO:0006412">
    <property type="term" value="P:translation"/>
    <property type="evidence" value="ECO:0007669"/>
    <property type="project" value="UniProtKB-UniRule"/>
</dbReference>
<dbReference type="NCBIfam" id="TIGR00012">
    <property type="entry name" value="L29"/>
    <property type="match status" value="1"/>
</dbReference>
<dbReference type="Proteomes" id="UP000526302">
    <property type="component" value="Unassembled WGS sequence"/>
</dbReference>
<evidence type="ECO:0000256" key="4">
    <source>
        <dbReference type="HAMAP-Rule" id="MF_00374"/>
    </source>
</evidence>
<dbReference type="HAMAP" id="MF_00374">
    <property type="entry name" value="Ribosomal_uL29"/>
    <property type="match status" value="1"/>
</dbReference>
<evidence type="ECO:0000256" key="2">
    <source>
        <dbReference type="ARBA" id="ARBA00022980"/>
    </source>
</evidence>
<dbReference type="GO" id="GO:0005840">
    <property type="term" value="C:ribosome"/>
    <property type="evidence" value="ECO:0007669"/>
    <property type="project" value="UniProtKB-KW"/>
</dbReference>
<dbReference type="CDD" id="cd00427">
    <property type="entry name" value="Ribosomal_L29_HIP"/>
    <property type="match status" value="1"/>
</dbReference>
<dbReference type="InterPro" id="IPR036049">
    <property type="entry name" value="Ribosomal_uL29_sf"/>
</dbReference>
<dbReference type="SUPFAM" id="SSF46561">
    <property type="entry name" value="Ribosomal protein L29 (L29p)"/>
    <property type="match status" value="1"/>
</dbReference>
<dbReference type="Gene3D" id="1.10.287.310">
    <property type="match status" value="1"/>
</dbReference>
<feature type="coiled-coil region" evidence="5">
    <location>
        <begin position="4"/>
        <end position="31"/>
    </location>
</feature>
<dbReference type="PROSITE" id="PS00579">
    <property type="entry name" value="RIBOSOMAL_L29"/>
    <property type="match status" value="1"/>
</dbReference>
<protein>
    <recommendedName>
        <fullName evidence="4">Large ribosomal subunit protein uL29</fullName>
    </recommendedName>
</protein>
<dbReference type="InterPro" id="IPR001854">
    <property type="entry name" value="Ribosomal_uL29"/>
</dbReference>
<comment type="caution">
    <text evidence="6">The sequence shown here is derived from an EMBL/GenBank/DDBJ whole genome shotgun (WGS) entry which is preliminary data.</text>
</comment>
<keyword evidence="5" id="KW-0175">Coiled coil</keyword>
<dbReference type="GO" id="GO:0003735">
    <property type="term" value="F:structural constituent of ribosome"/>
    <property type="evidence" value="ECO:0007669"/>
    <property type="project" value="InterPro"/>
</dbReference>
<keyword evidence="3 4" id="KW-0687">Ribonucleoprotein</keyword>
<dbReference type="InterPro" id="IPR018254">
    <property type="entry name" value="Ribosomal_uL29_CS"/>
</dbReference>
<sequence length="65" mass="7446">MKAKEIQKMSVEEITQKLVEAKQELARERATLVSGTKSENSGKIRKLKRDIARMFTVLNQKEVKA</sequence>
<evidence type="ECO:0000256" key="5">
    <source>
        <dbReference type="SAM" id="Coils"/>
    </source>
</evidence>
<comment type="similarity">
    <text evidence="1 4">Belongs to the universal ribosomal protein uL29 family.</text>
</comment>
<evidence type="ECO:0000256" key="1">
    <source>
        <dbReference type="ARBA" id="ARBA00009254"/>
    </source>
</evidence>
<proteinExistence type="inferred from homology"/>
<name>A0A7K4BYD6_9ARCH</name>
<gene>
    <name evidence="6" type="primary">rpmC</name>
    <name evidence="4" type="synonym">rpl29</name>
    <name evidence="6" type="ORF">GX950_00165</name>
</gene>
<organism evidence="6 7">
    <name type="scientific">Candidatus Iainarchaeum sp</name>
    <dbReference type="NCBI Taxonomy" id="3101447"/>
    <lineage>
        <taxon>Archaea</taxon>
        <taxon>Candidatus Iainarchaeota</taxon>
        <taxon>Candidatus Iainarchaeia</taxon>
        <taxon>Candidatus Iainarchaeales</taxon>
        <taxon>Candidatus Iainarchaeaceae</taxon>
        <taxon>Candidatus Iainarchaeum</taxon>
    </lineage>
</organism>
<evidence type="ECO:0000256" key="3">
    <source>
        <dbReference type="ARBA" id="ARBA00023274"/>
    </source>
</evidence>
<keyword evidence="2 4" id="KW-0689">Ribosomal protein</keyword>
<dbReference type="AlphaFoldDB" id="A0A7K4BYD6"/>
<dbReference type="Pfam" id="PF00831">
    <property type="entry name" value="Ribosomal_L29"/>
    <property type="match status" value="1"/>
</dbReference>
<evidence type="ECO:0000313" key="6">
    <source>
        <dbReference type="EMBL" id="NMA44215.1"/>
    </source>
</evidence>
<evidence type="ECO:0000313" key="7">
    <source>
        <dbReference type="Proteomes" id="UP000526302"/>
    </source>
</evidence>
<dbReference type="EMBL" id="JAAZKV010000001">
    <property type="protein sequence ID" value="NMA44215.1"/>
    <property type="molecule type" value="Genomic_DNA"/>
</dbReference>
<accession>A0A7K4BYD6</accession>